<dbReference type="InterPro" id="IPR006097">
    <property type="entry name" value="Glu/Leu/Phe/Val/Trp_DH_dimer"/>
</dbReference>
<comment type="caution">
    <text evidence="7">The sequence shown here is derived from an EMBL/GenBank/DDBJ whole genome shotgun (WGS) entry which is preliminary data.</text>
</comment>
<dbReference type="SUPFAM" id="SSF51735">
    <property type="entry name" value="NAD(P)-binding Rossmann-fold domains"/>
    <property type="match status" value="1"/>
</dbReference>
<organism evidence="7 8">
    <name type="scientific">Conexibacter stalactiti</name>
    <dbReference type="NCBI Taxonomy" id="1940611"/>
    <lineage>
        <taxon>Bacteria</taxon>
        <taxon>Bacillati</taxon>
        <taxon>Actinomycetota</taxon>
        <taxon>Thermoleophilia</taxon>
        <taxon>Solirubrobacterales</taxon>
        <taxon>Conexibacteraceae</taxon>
        <taxon>Conexibacter</taxon>
    </lineage>
</organism>
<evidence type="ECO:0000256" key="2">
    <source>
        <dbReference type="ARBA" id="ARBA00023002"/>
    </source>
</evidence>
<dbReference type="InterPro" id="IPR006096">
    <property type="entry name" value="Glu/Leu/Phe/Val/Trp_DH_C"/>
</dbReference>
<sequence>MTSETICTRLTESLGWGHERVELLHDRDSGMRAVVAIHSTALGPALGGLRLRRYAHGLPEALDDALRLSRAMTLKAAAAGLDLGGGKAVLLDDGRDDLRAPRLAAFGRALDALGGSYITAEDVGTTTADMDLIALQTEHVVGRAHAGRVGGDPSPATAVGVFCAIGAALHALDGDDSLAGRRVGVVGLGKVGGRLARMLLDAGADVIGCDPDPDAFAALEGVRAAGTASLLAEPLDVLAPCALGGMIDTQVARELRCRIVCGAANNPLSGPDAAALLAARGILYVPDFLANCGGLVHVDAERHGEHDEAAVAARVAAAAERIRDTLLAARAEGRTPQEVAEERAWARVEQARERLAAAPAASLAADPAEASTAGAEAALTG</sequence>
<evidence type="ECO:0000256" key="3">
    <source>
        <dbReference type="ARBA" id="ARBA00023027"/>
    </source>
</evidence>
<dbReference type="InterPro" id="IPR036291">
    <property type="entry name" value="NAD(P)-bd_dom_sf"/>
</dbReference>
<dbReference type="PANTHER" id="PTHR42722:SF1">
    <property type="entry name" value="VALINE DEHYDROGENASE"/>
    <property type="match status" value="1"/>
</dbReference>
<evidence type="ECO:0000256" key="1">
    <source>
        <dbReference type="ARBA" id="ARBA00006382"/>
    </source>
</evidence>
<gene>
    <name evidence="7" type="ORF">R7226_10790</name>
</gene>
<comment type="similarity">
    <text evidence="1 4">Belongs to the Glu/Leu/Phe/Val dehydrogenases family.</text>
</comment>
<dbReference type="RefSeq" id="WP_318597149.1">
    <property type="nucleotide sequence ID" value="NZ_JAWSTH010000023.1"/>
</dbReference>
<dbReference type="SMART" id="SM00839">
    <property type="entry name" value="ELFV_dehydrog"/>
    <property type="match status" value="1"/>
</dbReference>
<dbReference type="PIRSF" id="PIRSF000188">
    <property type="entry name" value="Phe_leu_dh"/>
    <property type="match status" value="1"/>
</dbReference>
<reference evidence="7 8" key="2">
    <citation type="submission" date="2023-10" db="EMBL/GenBank/DDBJ databases">
        <authorList>
            <person name="Han X.F."/>
        </authorList>
    </citation>
    <scope>NUCLEOTIDE SEQUENCE [LARGE SCALE GENOMIC DNA]</scope>
    <source>
        <strain evidence="7 8">KCTC 39840</strain>
    </source>
</reference>
<keyword evidence="2 4" id="KW-0560">Oxidoreductase</keyword>
<evidence type="ECO:0000259" key="6">
    <source>
        <dbReference type="SMART" id="SM00839"/>
    </source>
</evidence>
<evidence type="ECO:0000313" key="7">
    <source>
        <dbReference type="EMBL" id="MDW5594827.1"/>
    </source>
</evidence>
<dbReference type="PRINTS" id="PR00082">
    <property type="entry name" value="GLFDHDRGNASE"/>
</dbReference>
<keyword evidence="3" id="KW-0520">NAD</keyword>
<dbReference type="InterPro" id="IPR016211">
    <property type="entry name" value="Glu/Phe/Leu/Val/Trp_DH_bac/arc"/>
</dbReference>
<dbReference type="Gene3D" id="3.40.50.10860">
    <property type="entry name" value="Leucine Dehydrogenase, chain A, domain 1"/>
    <property type="match status" value="1"/>
</dbReference>
<proteinExistence type="inferred from homology"/>
<feature type="region of interest" description="Disordered" evidence="5">
    <location>
        <begin position="362"/>
        <end position="381"/>
    </location>
</feature>
<dbReference type="Pfam" id="PF00208">
    <property type="entry name" value="ELFV_dehydrog"/>
    <property type="match status" value="2"/>
</dbReference>
<feature type="domain" description="Glutamate/phenylalanine/leucine/valine/L-tryptophan dehydrogenase C-terminal" evidence="6">
    <location>
        <begin position="151"/>
        <end position="356"/>
    </location>
</feature>
<dbReference type="InterPro" id="IPR006095">
    <property type="entry name" value="Glu/Leu/Phe/Val/Trp_DH"/>
</dbReference>
<dbReference type="InterPro" id="IPR029752">
    <property type="entry name" value="D-isomer_DH_CS1"/>
</dbReference>
<evidence type="ECO:0000313" key="8">
    <source>
        <dbReference type="Proteomes" id="UP001284601"/>
    </source>
</evidence>
<keyword evidence="8" id="KW-1185">Reference proteome</keyword>
<accession>A0ABU4HNE5</accession>
<reference evidence="8" key="1">
    <citation type="submission" date="2023-07" db="EMBL/GenBank/DDBJ databases">
        <title>Conexibacter stalactiti sp. nov., isolated from stalactites in a lava cave and emended description of the genus Conexibacter.</title>
        <authorList>
            <person name="Lee S.D."/>
        </authorList>
    </citation>
    <scope>NUCLEOTIDE SEQUENCE [LARGE SCALE GENOMIC DNA]</scope>
    <source>
        <strain evidence="8">KCTC 39840</strain>
    </source>
</reference>
<dbReference type="Pfam" id="PF02812">
    <property type="entry name" value="ELFV_dehydrog_N"/>
    <property type="match status" value="1"/>
</dbReference>
<evidence type="ECO:0000256" key="5">
    <source>
        <dbReference type="SAM" id="MobiDB-lite"/>
    </source>
</evidence>
<dbReference type="Gene3D" id="3.40.50.720">
    <property type="entry name" value="NAD(P)-binding Rossmann-like Domain"/>
    <property type="match status" value="1"/>
</dbReference>
<dbReference type="SUPFAM" id="SSF53223">
    <property type="entry name" value="Aminoacid dehydrogenase-like, N-terminal domain"/>
    <property type="match status" value="1"/>
</dbReference>
<dbReference type="PROSITE" id="PS00065">
    <property type="entry name" value="D_2_HYDROXYACID_DH_1"/>
    <property type="match status" value="1"/>
</dbReference>
<dbReference type="PANTHER" id="PTHR42722">
    <property type="entry name" value="LEUCINE DEHYDROGENASE"/>
    <property type="match status" value="1"/>
</dbReference>
<dbReference type="EMBL" id="JAWSTH010000023">
    <property type="protein sequence ID" value="MDW5594827.1"/>
    <property type="molecule type" value="Genomic_DNA"/>
</dbReference>
<dbReference type="Proteomes" id="UP001284601">
    <property type="component" value="Unassembled WGS sequence"/>
</dbReference>
<protein>
    <submittedName>
        <fullName evidence="7">Glu/Leu/Phe/Val dehydrogenase dimerization domain-containing protein</fullName>
    </submittedName>
</protein>
<evidence type="ECO:0000256" key="4">
    <source>
        <dbReference type="RuleBase" id="RU004417"/>
    </source>
</evidence>
<dbReference type="InterPro" id="IPR046346">
    <property type="entry name" value="Aminoacid_DH-like_N_sf"/>
</dbReference>
<name>A0ABU4HNE5_9ACTN</name>